<gene>
    <name evidence="1" type="ORF">JVT61DRAFT_14480</name>
</gene>
<accession>A0A8I2YR30</accession>
<dbReference type="OrthoDB" id="3007819at2759"/>
<comment type="caution">
    <text evidence="1">The sequence shown here is derived from an EMBL/GenBank/DDBJ whole genome shotgun (WGS) entry which is preliminary data.</text>
</comment>
<proteinExistence type="predicted"/>
<evidence type="ECO:0000313" key="2">
    <source>
        <dbReference type="Proteomes" id="UP000683000"/>
    </source>
</evidence>
<evidence type="ECO:0008006" key="3">
    <source>
        <dbReference type="Google" id="ProtNLM"/>
    </source>
</evidence>
<dbReference type="EMBL" id="JAGFBS010000008">
    <property type="protein sequence ID" value="KAG6377709.1"/>
    <property type="molecule type" value="Genomic_DNA"/>
</dbReference>
<name>A0A8I2YR30_9AGAM</name>
<dbReference type="Proteomes" id="UP000683000">
    <property type="component" value="Unassembled WGS sequence"/>
</dbReference>
<keyword evidence="2" id="KW-1185">Reference proteome</keyword>
<evidence type="ECO:0000313" key="1">
    <source>
        <dbReference type="EMBL" id="KAG6377709.1"/>
    </source>
</evidence>
<sequence length="644" mass="72153">MPSYLERIPLDVLTHVALFIIDPSPTSPLDALLHLLLTCRHIYRLLSFESCPQLYARLFLEKFDLVGHARRERHGTRTTSCLAAQLRMRRRVLRRIRLSQVDEQHIRGDLWTTYLMLLESDTLNERQLRTAGVGEWVLRVLRECCSQANRESDGRVLALAVSVACLVLSHNQISSLPVGDRNQVLNILRPYTIAATKYLSTNVSGAAERRISVSTSRSQDRGPDGLPVMGDISVEFDAHLPHTSYYSRFKIATPNLLTPSVFLTFALLEATPLQVPPHLPPTRAVAIATERHGPTMADFASVTSRRTPLVADTFLECQCRESNTDLAKERQRPSRSAMHDEDFYRIARHLHAPTEAWELSAYIPGLLTGVWEGCYMVAPLTSCHSAGSPGPEDFLCRQPIQFRLDEFVTFSPWLPLPIEPQEGFDGHVVRSLSVSEEESRKIQFSDGNTAKTYHYEPVRLSDASESGRNLRHALDVVITGEVSPFCLDVVSGPHGVRQTPGEFEGAWGSYNFIGRVRLSDGLISLTRKPVWIRVCSRDGRASDWPVTNRRERLTTGVGRGFSRDIYRADPRLLDGGVRWVLSVRKASGVFSACPRLIQQDYRVINERLMNGVLISPWTGPRCRMGSRSAIFNCGNCVEALGAGT</sequence>
<dbReference type="AlphaFoldDB" id="A0A8I2YR30"/>
<reference evidence="1" key="1">
    <citation type="submission" date="2021-03" db="EMBL/GenBank/DDBJ databases">
        <title>Evolutionary innovations through gain and loss of genes in the ectomycorrhizal Boletales.</title>
        <authorList>
            <person name="Wu G."/>
            <person name="Miyauchi S."/>
            <person name="Morin E."/>
            <person name="Yang Z.-L."/>
            <person name="Xu J."/>
            <person name="Martin F.M."/>
        </authorList>
    </citation>
    <scope>NUCLEOTIDE SEQUENCE</scope>
    <source>
        <strain evidence="1">BR01</strain>
    </source>
</reference>
<protein>
    <recommendedName>
        <fullName evidence="3">F-box domain-containing protein</fullName>
    </recommendedName>
</protein>
<organism evidence="1 2">
    <name type="scientific">Boletus reticuloceps</name>
    <dbReference type="NCBI Taxonomy" id="495285"/>
    <lineage>
        <taxon>Eukaryota</taxon>
        <taxon>Fungi</taxon>
        <taxon>Dikarya</taxon>
        <taxon>Basidiomycota</taxon>
        <taxon>Agaricomycotina</taxon>
        <taxon>Agaricomycetes</taxon>
        <taxon>Agaricomycetidae</taxon>
        <taxon>Boletales</taxon>
        <taxon>Boletineae</taxon>
        <taxon>Boletaceae</taxon>
        <taxon>Boletoideae</taxon>
        <taxon>Boletus</taxon>
    </lineage>
</organism>